<dbReference type="CDD" id="cd00275">
    <property type="entry name" value="C2_PLC_like"/>
    <property type="match status" value="1"/>
</dbReference>
<keyword evidence="6 11" id="KW-0378">Hydrolase</keyword>
<dbReference type="PROSITE" id="PS50008">
    <property type="entry name" value="PIPLC_Y_DOMAIN"/>
    <property type="match status" value="1"/>
</dbReference>
<dbReference type="PANTHER" id="PTHR10336:SF101">
    <property type="entry name" value="PHOSPHOINOSITIDE PHOSPHOLIPASE C 6"/>
    <property type="match status" value="1"/>
</dbReference>
<dbReference type="FunFam" id="1.10.238.10:FF:000254">
    <property type="entry name" value="Phosphoinositide phospholipase C"/>
    <property type="match status" value="1"/>
</dbReference>
<dbReference type="SMART" id="SM00239">
    <property type="entry name" value="C2"/>
    <property type="match status" value="1"/>
</dbReference>
<protein>
    <recommendedName>
        <fullName evidence="4 11">Phosphoinositide phospholipase C</fullName>
        <ecNumber evidence="4 11">3.1.4.11</ecNumber>
    </recommendedName>
</protein>
<dbReference type="InterPro" id="IPR000909">
    <property type="entry name" value="PLipase_C_PInositol-sp_X_dom"/>
</dbReference>
<dbReference type="GO" id="GO:0005886">
    <property type="term" value="C:plasma membrane"/>
    <property type="evidence" value="ECO:0007669"/>
    <property type="project" value="UniProtKB-SubCell"/>
</dbReference>
<evidence type="ECO:0000256" key="4">
    <source>
        <dbReference type="ARBA" id="ARBA00012368"/>
    </source>
</evidence>
<comment type="subcellular location">
    <subcellularLocation>
        <location evidence="3">Cell membrane</location>
        <topology evidence="3">Peripheral membrane protein</topology>
    </subcellularLocation>
</comment>
<sequence>MAGSYNYYKMFGCFNRKFKMTAIGPPTDVTEAFNVYSDGGTQLTSDQLLRFLVEYQGEKDCTIMDAEELLQHVLNQRHHLVKYTRHSLDIEDFFFFLFHDEINAPIGAQVHHDMTAPLQHYFIYTGHNSYLTGNQLSSDCSDIPIINALERGVRGIELDLWPNSTKDDVQVLHGRTLTTPVRLDKCFQSIKQHAFIKSPYPVIVTLEDHLNPSLRAKVAEMAIRIFGELLYYPEPGCFHEFPSPEELKHHIILSTKPPKEYLESKNDKDSASSVKKDMAIEELCNKNDTQPENNEDQATGDNDANKFQLTASAYKHLIAIHADKPKDGLRRTLIVGVDKVRRLSLSEQELERAAELYGADIVRFTQKNLVRVYPKGTRVTSSNFRPLTGWMVGAQMVAFNMQGYGRSLWLMHGMFRANGGCGYVKKPKFLMKKAPNEVFDPKAKLPVKTTLKVKVYMGDGWRLDFSHTHFDAYSPPDFYTKVRIVGVPADIANNRTRVIEDDWTPSWDEEFEFPLTVPELALLQIVVQEYDLSEKDDFGGQTCLPVTELRPGIRAVPLHDKKGIKYKSVKLLMRFQFV</sequence>
<dbReference type="SMART" id="SM00148">
    <property type="entry name" value="PLCXc"/>
    <property type="match status" value="1"/>
</dbReference>
<keyword evidence="15" id="KW-1185">Reference proteome</keyword>
<comment type="catalytic activity">
    <reaction evidence="1 11">
        <text>a 1,2-diacyl-sn-glycero-3-phospho-(1D-myo-inositol-4,5-bisphosphate) + H2O = 1D-myo-inositol 1,4,5-trisphosphate + a 1,2-diacyl-sn-glycerol + H(+)</text>
        <dbReference type="Rhea" id="RHEA:33179"/>
        <dbReference type="ChEBI" id="CHEBI:15377"/>
        <dbReference type="ChEBI" id="CHEBI:15378"/>
        <dbReference type="ChEBI" id="CHEBI:17815"/>
        <dbReference type="ChEBI" id="CHEBI:58456"/>
        <dbReference type="ChEBI" id="CHEBI:203600"/>
        <dbReference type="EC" id="3.1.4.11"/>
    </reaction>
</comment>
<dbReference type="PANTHER" id="PTHR10336">
    <property type="entry name" value="PHOSPHOINOSITIDE-SPECIFIC PHOSPHOLIPASE C FAMILY PROTEIN"/>
    <property type="match status" value="1"/>
</dbReference>
<dbReference type="InterPro" id="IPR015359">
    <property type="entry name" value="PLC_EF-hand-like"/>
</dbReference>
<dbReference type="GO" id="GO:0051209">
    <property type="term" value="P:release of sequestered calcium ion into cytosol"/>
    <property type="evidence" value="ECO:0007669"/>
    <property type="project" value="TreeGrafter"/>
</dbReference>
<keyword evidence="10" id="KW-0807">Transducer</keyword>
<dbReference type="Gene3D" id="2.60.40.150">
    <property type="entry name" value="C2 domain"/>
    <property type="match status" value="1"/>
</dbReference>
<dbReference type="InterPro" id="IPR017946">
    <property type="entry name" value="PLC-like_Pdiesterase_TIM-brl"/>
</dbReference>
<evidence type="ECO:0000256" key="2">
    <source>
        <dbReference type="ARBA" id="ARBA00001913"/>
    </source>
</evidence>
<keyword evidence="7 11" id="KW-0442">Lipid degradation</keyword>
<evidence type="ECO:0000256" key="6">
    <source>
        <dbReference type="ARBA" id="ARBA00022801"/>
    </source>
</evidence>
<evidence type="ECO:0000313" key="14">
    <source>
        <dbReference type="EMBL" id="WOG94049.1"/>
    </source>
</evidence>
<dbReference type="SUPFAM" id="SSF47473">
    <property type="entry name" value="EF-hand"/>
    <property type="match status" value="1"/>
</dbReference>
<dbReference type="GO" id="GO:0016042">
    <property type="term" value="P:lipid catabolic process"/>
    <property type="evidence" value="ECO:0007669"/>
    <property type="project" value="UniProtKB-KW"/>
</dbReference>
<evidence type="ECO:0000256" key="8">
    <source>
        <dbReference type="ARBA" id="ARBA00023098"/>
    </source>
</evidence>
<dbReference type="EC" id="3.1.4.11" evidence="4 11"/>
<reference evidence="14" key="1">
    <citation type="journal article" date="2016" name="Nat. Genet.">
        <title>A high-quality carrot genome assembly provides new insights into carotenoid accumulation and asterid genome evolution.</title>
        <authorList>
            <person name="Iorizzo M."/>
            <person name="Ellison S."/>
            <person name="Senalik D."/>
            <person name="Zeng P."/>
            <person name="Satapoomin P."/>
            <person name="Huang J."/>
            <person name="Bowman M."/>
            <person name="Iovene M."/>
            <person name="Sanseverino W."/>
            <person name="Cavagnaro P."/>
            <person name="Yildiz M."/>
            <person name="Macko-Podgorni A."/>
            <person name="Moranska E."/>
            <person name="Grzebelus E."/>
            <person name="Grzebelus D."/>
            <person name="Ashrafi H."/>
            <person name="Zheng Z."/>
            <person name="Cheng S."/>
            <person name="Spooner D."/>
            <person name="Van Deynze A."/>
            <person name="Simon P."/>
        </authorList>
    </citation>
    <scope>NUCLEOTIDE SEQUENCE</scope>
    <source>
        <tissue evidence="14">Leaf</tissue>
    </source>
</reference>
<dbReference type="Pfam" id="PF09279">
    <property type="entry name" value="EF-hand_like"/>
    <property type="match status" value="1"/>
</dbReference>
<dbReference type="Gene3D" id="3.20.20.190">
    <property type="entry name" value="Phosphatidylinositol (PI) phosphodiesterase"/>
    <property type="match status" value="1"/>
</dbReference>
<proteinExistence type="predicted"/>
<dbReference type="Pfam" id="PF00388">
    <property type="entry name" value="PI-PLC-X"/>
    <property type="match status" value="1"/>
</dbReference>
<dbReference type="Pfam" id="PF00387">
    <property type="entry name" value="PI-PLC-Y"/>
    <property type="match status" value="1"/>
</dbReference>
<reference evidence="14" key="2">
    <citation type="submission" date="2022-03" db="EMBL/GenBank/DDBJ databases">
        <title>Draft title - Genomic analysis of global carrot germplasm unveils the trajectory of domestication and the origin of high carotenoid orange carrot.</title>
        <authorList>
            <person name="Iorizzo M."/>
            <person name="Ellison S."/>
            <person name="Senalik D."/>
            <person name="Macko-Podgorni A."/>
            <person name="Grzebelus D."/>
            <person name="Bostan H."/>
            <person name="Rolling W."/>
            <person name="Curaba J."/>
            <person name="Simon P."/>
        </authorList>
    </citation>
    <scope>NUCLEOTIDE SEQUENCE</scope>
    <source>
        <tissue evidence="14">Leaf</tissue>
    </source>
</reference>
<keyword evidence="9" id="KW-0472">Membrane</keyword>
<evidence type="ECO:0000256" key="3">
    <source>
        <dbReference type="ARBA" id="ARBA00004202"/>
    </source>
</evidence>
<evidence type="ECO:0000259" key="12">
    <source>
        <dbReference type="PROSITE" id="PS50004"/>
    </source>
</evidence>
<dbReference type="GO" id="GO:0006950">
    <property type="term" value="P:response to stress"/>
    <property type="evidence" value="ECO:0007669"/>
    <property type="project" value="UniProtKB-ARBA"/>
</dbReference>
<evidence type="ECO:0000256" key="5">
    <source>
        <dbReference type="ARBA" id="ARBA00022475"/>
    </source>
</evidence>
<evidence type="ECO:0000256" key="7">
    <source>
        <dbReference type="ARBA" id="ARBA00022963"/>
    </source>
</evidence>
<dbReference type="GO" id="GO:0048015">
    <property type="term" value="P:phosphatidylinositol-mediated signaling"/>
    <property type="evidence" value="ECO:0007669"/>
    <property type="project" value="TreeGrafter"/>
</dbReference>
<comment type="cofactor">
    <cofactor evidence="2">
        <name>Ca(2+)</name>
        <dbReference type="ChEBI" id="CHEBI:29108"/>
    </cofactor>
</comment>
<dbReference type="FunFam" id="2.60.40.150:FF:000060">
    <property type="entry name" value="Phosphoinositide phospholipase C"/>
    <property type="match status" value="1"/>
</dbReference>
<dbReference type="InterPro" id="IPR000008">
    <property type="entry name" value="C2_dom"/>
</dbReference>
<keyword evidence="8 11" id="KW-0443">Lipid metabolism</keyword>
<dbReference type="EMBL" id="CP093345">
    <property type="protein sequence ID" value="WOG94049.1"/>
    <property type="molecule type" value="Genomic_DNA"/>
</dbReference>
<dbReference type="PRINTS" id="PR00390">
    <property type="entry name" value="PHPHLIPASEC"/>
</dbReference>
<dbReference type="SMART" id="SM00149">
    <property type="entry name" value="PLCYc"/>
    <property type="match status" value="1"/>
</dbReference>
<accession>A0AAF1ASS7</accession>
<dbReference type="GO" id="GO:0004435">
    <property type="term" value="F:phosphatidylinositol-4,5-bisphosphate phospholipase C activity"/>
    <property type="evidence" value="ECO:0007669"/>
    <property type="project" value="UniProtKB-EC"/>
</dbReference>
<dbReference type="Gene3D" id="1.10.238.10">
    <property type="entry name" value="EF-hand"/>
    <property type="match status" value="1"/>
</dbReference>
<feature type="domain" description="PI-PLC Y-box" evidence="13">
    <location>
        <begin position="344"/>
        <end position="430"/>
    </location>
</feature>
<gene>
    <name evidence="14" type="ORF">DCAR_0313340</name>
</gene>
<dbReference type="FunFam" id="3.20.20.190:FF:000010">
    <property type="entry name" value="Phosphoinositide phospholipase C"/>
    <property type="match status" value="1"/>
</dbReference>
<dbReference type="InterPro" id="IPR001711">
    <property type="entry name" value="PLipase_C_Pinositol-sp_Y"/>
</dbReference>
<dbReference type="InterPro" id="IPR001192">
    <property type="entry name" value="PI-PLC_fam"/>
</dbReference>
<dbReference type="PROSITE" id="PS50007">
    <property type="entry name" value="PIPLC_X_DOMAIN"/>
    <property type="match status" value="1"/>
</dbReference>
<feature type="domain" description="C2" evidence="12">
    <location>
        <begin position="431"/>
        <end position="560"/>
    </location>
</feature>
<keyword evidence="5" id="KW-1003">Cell membrane</keyword>
<evidence type="ECO:0000256" key="9">
    <source>
        <dbReference type="ARBA" id="ARBA00023136"/>
    </source>
</evidence>
<dbReference type="SUPFAM" id="SSF49562">
    <property type="entry name" value="C2 domain (Calcium/lipid-binding domain, CaLB)"/>
    <property type="match status" value="1"/>
</dbReference>
<dbReference type="Pfam" id="PF00168">
    <property type="entry name" value="C2"/>
    <property type="match status" value="1"/>
</dbReference>
<evidence type="ECO:0000313" key="15">
    <source>
        <dbReference type="Proteomes" id="UP000077755"/>
    </source>
</evidence>
<name>A0AAF1ASS7_DAUCS</name>
<dbReference type="SUPFAM" id="SSF51695">
    <property type="entry name" value="PLC-like phosphodiesterases"/>
    <property type="match status" value="1"/>
</dbReference>
<evidence type="ECO:0000259" key="13">
    <source>
        <dbReference type="PROSITE" id="PS50008"/>
    </source>
</evidence>
<dbReference type="InterPro" id="IPR035892">
    <property type="entry name" value="C2_domain_sf"/>
</dbReference>
<evidence type="ECO:0000256" key="1">
    <source>
        <dbReference type="ARBA" id="ARBA00001195"/>
    </source>
</evidence>
<dbReference type="InterPro" id="IPR011992">
    <property type="entry name" value="EF-hand-dom_pair"/>
</dbReference>
<organism evidence="14 15">
    <name type="scientific">Daucus carota subsp. sativus</name>
    <name type="common">Carrot</name>
    <dbReference type="NCBI Taxonomy" id="79200"/>
    <lineage>
        <taxon>Eukaryota</taxon>
        <taxon>Viridiplantae</taxon>
        <taxon>Streptophyta</taxon>
        <taxon>Embryophyta</taxon>
        <taxon>Tracheophyta</taxon>
        <taxon>Spermatophyta</taxon>
        <taxon>Magnoliopsida</taxon>
        <taxon>eudicotyledons</taxon>
        <taxon>Gunneridae</taxon>
        <taxon>Pentapetalae</taxon>
        <taxon>asterids</taxon>
        <taxon>campanulids</taxon>
        <taxon>Apiales</taxon>
        <taxon>Apiaceae</taxon>
        <taxon>Apioideae</taxon>
        <taxon>Scandiceae</taxon>
        <taxon>Daucinae</taxon>
        <taxon>Daucus</taxon>
        <taxon>Daucus sect. Daucus</taxon>
    </lineage>
</organism>
<dbReference type="Proteomes" id="UP000077755">
    <property type="component" value="Chromosome 3"/>
</dbReference>
<evidence type="ECO:0000256" key="10">
    <source>
        <dbReference type="ARBA" id="ARBA00023224"/>
    </source>
</evidence>
<dbReference type="AlphaFoldDB" id="A0AAF1ASS7"/>
<dbReference type="PROSITE" id="PS50004">
    <property type="entry name" value="C2"/>
    <property type="match status" value="1"/>
</dbReference>
<evidence type="ECO:0000256" key="11">
    <source>
        <dbReference type="RuleBase" id="RU361133"/>
    </source>
</evidence>